<dbReference type="InterPro" id="IPR012334">
    <property type="entry name" value="Pectin_lyas_fold"/>
</dbReference>
<evidence type="ECO:0000256" key="2">
    <source>
        <dbReference type="ARBA" id="ARBA00001913"/>
    </source>
</evidence>
<evidence type="ECO:0000256" key="5">
    <source>
        <dbReference type="ARBA" id="ARBA00022525"/>
    </source>
</evidence>
<comment type="similarity">
    <text evidence="4 10">Belongs to the polysaccharide lyase 3 family.</text>
</comment>
<dbReference type="PANTHER" id="PTHR33407">
    <property type="entry name" value="PECTATE LYASE F-RELATED"/>
    <property type="match status" value="1"/>
</dbReference>
<evidence type="ECO:0000256" key="11">
    <source>
        <dbReference type="SAM" id="MobiDB-lite"/>
    </source>
</evidence>
<name>A0AAJ0GI28_9PEZI</name>
<keyword evidence="6" id="KW-0732">Signal</keyword>
<evidence type="ECO:0000256" key="7">
    <source>
        <dbReference type="ARBA" id="ARBA00022837"/>
    </source>
</evidence>
<dbReference type="Gene3D" id="2.160.20.10">
    <property type="entry name" value="Single-stranded right-handed beta-helix, Pectin lyase-like"/>
    <property type="match status" value="1"/>
</dbReference>
<dbReference type="EC" id="4.2.2.2" evidence="10"/>
<evidence type="ECO:0000256" key="8">
    <source>
        <dbReference type="ARBA" id="ARBA00023239"/>
    </source>
</evidence>
<gene>
    <name evidence="12" type="ORF">LTR09_001081</name>
</gene>
<comment type="caution">
    <text evidence="12">The sequence shown here is derived from an EMBL/GenBank/DDBJ whole genome shotgun (WGS) entry which is preliminary data.</text>
</comment>
<evidence type="ECO:0000313" key="12">
    <source>
        <dbReference type="EMBL" id="KAK3058004.1"/>
    </source>
</evidence>
<evidence type="ECO:0000256" key="10">
    <source>
        <dbReference type="RuleBase" id="RU367009"/>
    </source>
</evidence>
<dbReference type="AlphaFoldDB" id="A0AAJ0GI28"/>
<evidence type="ECO:0000256" key="9">
    <source>
        <dbReference type="ARBA" id="ARBA00025679"/>
    </source>
</evidence>
<organism evidence="12 13">
    <name type="scientific">Extremus antarcticus</name>
    <dbReference type="NCBI Taxonomy" id="702011"/>
    <lineage>
        <taxon>Eukaryota</taxon>
        <taxon>Fungi</taxon>
        <taxon>Dikarya</taxon>
        <taxon>Ascomycota</taxon>
        <taxon>Pezizomycotina</taxon>
        <taxon>Dothideomycetes</taxon>
        <taxon>Dothideomycetidae</taxon>
        <taxon>Mycosphaerellales</taxon>
        <taxon>Extremaceae</taxon>
        <taxon>Extremus</taxon>
    </lineage>
</organism>
<keyword evidence="8 10" id="KW-0456">Lyase</keyword>
<sequence>MVAYDRGVSCSEGEGGDSDAVFMLENGASLSNCIIGPNQLEGVHCFGSCTVTNVWWSAVCEDTFTVKEQEAGETTTISGGGAFGAEDKVLQHNGGGALSVTSFTVDNFGKVYRSCGNCDEMYERHVIMDDITATGGSQIAGINSNYGDTATLSNIKISDVDTVCATYTGNDTGDEPEENGEGPSENCICSESDVTEI</sequence>
<dbReference type="SUPFAM" id="SSF51126">
    <property type="entry name" value="Pectin lyase-like"/>
    <property type="match status" value="1"/>
</dbReference>
<proteinExistence type="inferred from homology"/>
<keyword evidence="5 10" id="KW-0964">Secreted</keyword>
<dbReference type="InterPro" id="IPR004898">
    <property type="entry name" value="Pectate_lyase_PlyH/PlyE-like"/>
</dbReference>
<evidence type="ECO:0000256" key="3">
    <source>
        <dbReference type="ARBA" id="ARBA00004613"/>
    </source>
</evidence>
<dbReference type="EMBL" id="JAWDJX010000002">
    <property type="protein sequence ID" value="KAK3058004.1"/>
    <property type="molecule type" value="Genomic_DNA"/>
</dbReference>
<dbReference type="GO" id="GO:0030570">
    <property type="term" value="F:pectate lyase activity"/>
    <property type="evidence" value="ECO:0007669"/>
    <property type="project" value="UniProtKB-UniRule"/>
</dbReference>
<accession>A0AAJ0GI28</accession>
<dbReference type="GO" id="GO:0005576">
    <property type="term" value="C:extracellular region"/>
    <property type="evidence" value="ECO:0007669"/>
    <property type="project" value="UniProtKB-SubCell"/>
</dbReference>
<dbReference type="Pfam" id="PF03211">
    <property type="entry name" value="Pectate_lyase"/>
    <property type="match status" value="1"/>
</dbReference>
<evidence type="ECO:0000256" key="4">
    <source>
        <dbReference type="ARBA" id="ARBA00006463"/>
    </source>
</evidence>
<reference evidence="12" key="1">
    <citation type="submission" date="2023-04" db="EMBL/GenBank/DDBJ databases">
        <title>Black Yeasts Isolated from many extreme environments.</title>
        <authorList>
            <person name="Coleine C."/>
            <person name="Stajich J.E."/>
            <person name="Selbmann L."/>
        </authorList>
    </citation>
    <scope>NUCLEOTIDE SEQUENCE</scope>
    <source>
        <strain evidence="12">CCFEE 5312</strain>
    </source>
</reference>
<comment type="subcellular location">
    <subcellularLocation>
        <location evidence="3 10">Secreted</location>
    </subcellularLocation>
</comment>
<dbReference type="GO" id="GO:0045490">
    <property type="term" value="P:pectin catabolic process"/>
    <property type="evidence" value="ECO:0007669"/>
    <property type="project" value="TreeGrafter"/>
</dbReference>
<keyword evidence="13" id="KW-1185">Reference proteome</keyword>
<keyword evidence="7 10" id="KW-0106">Calcium</keyword>
<dbReference type="InterPro" id="IPR011050">
    <property type="entry name" value="Pectin_lyase_fold/virulence"/>
</dbReference>
<comment type="cofactor">
    <cofactor evidence="2 10">
        <name>Ca(2+)</name>
        <dbReference type="ChEBI" id="CHEBI:29108"/>
    </cofactor>
</comment>
<evidence type="ECO:0000256" key="1">
    <source>
        <dbReference type="ARBA" id="ARBA00000695"/>
    </source>
</evidence>
<dbReference type="Proteomes" id="UP001271007">
    <property type="component" value="Unassembled WGS sequence"/>
</dbReference>
<feature type="region of interest" description="Disordered" evidence="11">
    <location>
        <begin position="168"/>
        <end position="197"/>
    </location>
</feature>
<evidence type="ECO:0000313" key="13">
    <source>
        <dbReference type="Proteomes" id="UP001271007"/>
    </source>
</evidence>
<protein>
    <recommendedName>
        <fullName evidence="10">Pectate lyase</fullName>
        <ecNumber evidence="10">4.2.2.2</ecNumber>
    </recommendedName>
</protein>
<evidence type="ECO:0000256" key="6">
    <source>
        <dbReference type="ARBA" id="ARBA00022729"/>
    </source>
</evidence>
<comment type="function">
    <text evidence="9 10">Pectinolytic enzyme consist of four classes of enzymes: pectin lyase, polygalacturonase, pectin methylesterase and rhamnogalacturonase. Among pectinolytic enzymes, pectin lyase is the most important in depolymerization of pectin, since it cleaves internal glycosidic bonds of highly methylated pectins. Favors pectate, the anion, over pectin, the methyl ester.</text>
</comment>
<comment type="catalytic activity">
    <reaction evidence="1 10">
        <text>Eliminative cleavage of (1-&gt;4)-alpha-D-galacturonan to give oligosaccharides with 4-deoxy-alpha-D-galact-4-enuronosyl groups at their non-reducing ends.</text>
        <dbReference type="EC" id="4.2.2.2"/>
    </reaction>
</comment>
<dbReference type="PANTHER" id="PTHR33407:SF9">
    <property type="entry name" value="PECTATE LYASE F-RELATED"/>
    <property type="match status" value="1"/>
</dbReference>